<sequence length="149" mass="16910">METAMRRAFLMFVPLLAGLSAGPTLAAETQRYQMEKTDKGYVRMDTQTGEMSICEERDSQLVCKLAADERSALQDEIGRLQGEVKAIEDRVVKLENSLTQKLESTLPTEEEFQKSMGYMERFFRSFMGIVKDMEKEEQAPQTAPAPNKT</sequence>
<reference evidence="3" key="1">
    <citation type="journal article" date="2021" name="Microorganisms">
        <title>Phylogenomic Reconstruction and Metabolic Potential of the Genus Aminobacter.</title>
        <authorList>
            <person name="Artuso I."/>
            <person name="Turrini P."/>
            <person name="Pirolo M."/>
            <person name="Lugli G.A."/>
            <person name="Ventura M."/>
            <person name="Visca P."/>
        </authorList>
    </citation>
    <scope>NUCLEOTIDE SEQUENCE</scope>
    <source>
        <strain evidence="3">LMG 26462</strain>
    </source>
</reference>
<evidence type="ECO:0000313" key="4">
    <source>
        <dbReference type="Proteomes" id="UP001138921"/>
    </source>
</evidence>
<keyword evidence="4" id="KW-1185">Reference proteome</keyword>
<protein>
    <submittedName>
        <fullName evidence="3">Uncharacterized protein</fullName>
    </submittedName>
</protein>
<keyword evidence="2" id="KW-0732">Signal</keyword>
<gene>
    <name evidence="3" type="ORF">J1C56_09360</name>
</gene>
<feature type="chain" id="PRO_5040882285" evidence="2">
    <location>
        <begin position="27"/>
        <end position="149"/>
    </location>
</feature>
<evidence type="ECO:0000256" key="1">
    <source>
        <dbReference type="SAM" id="Coils"/>
    </source>
</evidence>
<comment type="caution">
    <text evidence="3">The sequence shown here is derived from an EMBL/GenBank/DDBJ whole genome shotgun (WGS) entry which is preliminary data.</text>
</comment>
<accession>A0A9X1A9K0</accession>
<dbReference type="EMBL" id="JAFLWW010000002">
    <property type="protein sequence ID" value="MBT1155798.1"/>
    <property type="molecule type" value="Genomic_DNA"/>
</dbReference>
<organism evidence="3 4">
    <name type="scientific">Aminobacter anthyllidis</name>
    <dbReference type="NCBI Taxonomy" id="1035067"/>
    <lineage>
        <taxon>Bacteria</taxon>
        <taxon>Pseudomonadati</taxon>
        <taxon>Pseudomonadota</taxon>
        <taxon>Alphaproteobacteria</taxon>
        <taxon>Hyphomicrobiales</taxon>
        <taxon>Phyllobacteriaceae</taxon>
        <taxon>Aminobacter</taxon>
    </lineage>
</organism>
<name>A0A9X1A9K0_9HYPH</name>
<feature type="signal peptide" evidence="2">
    <location>
        <begin position="1"/>
        <end position="26"/>
    </location>
</feature>
<keyword evidence="1" id="KW-0175">Coiled coil</keyword>
<evidence type="ECO:0000313" key="3">
    <source>
        <dbReference type="EMBL" id="MBT1155798.1"/>
    </source>
</evidence>
<reference evidence="3" key="2">
    <citation type="submission" date="2021-03" db="EMBL/GenBank/DDBJ databases">
        <authorList>
            <person name="Artuso I."/>
            <person name="Turrini P."/>
            <person name="Pirolo M."/>
            <person name="Lugli G.A."/>
            <person name="Ventura M."/>
            <person name="Visca P."/>
        </authorList>
    </citation>
    <scope>NUCLEOTIDE SEQUENCE</scope>
    <source>
        <strain evidence="3">LMG 26462</strain>
    </source>
</reference>
<evidence type="ECO:0000256" key="2">
    <source>
        <dbReference type="SAM" id="SignalP"/>
    </source>
</evidence>
<dbReference type="Proteomes" id="UP001138921">
    <property type="component" value="Unassembled WGS sequence"/>
</dbReference>
<feature type="coiled-coil region" evidence="1">
    <location>
        <begin position="63"/>
        <end position="97"/>
    </location>
</feature>
<dbReference type="AlphaFoldDB" id="A0A9X1A9K0"/>
<proteinExistence type="predicted"/>